<comment type="caution">
    <text evidence="7">The sequence shown here is derived from an EMBL/GenBank/DDBJ whole genome shotgun (WGS) entry which is preliminary data.</text>
</comment>
<dbReference type="Gene3D" id="3.10.420.10">
    <property type="entry name" value="SecB-like"/>
    <property type="match status" value="1"/>
</dbReference>
<keyword evidence="2 6" id="KW-0813">Transport</keyword>
<keyword evidence="6" id="KW-0963">Cytoplasm</keyword>
<dbReference type="PRINTS" id="PR01594">
    <property type="entry name" value="SECBCHAPRONE"/>
</dbReference>
<keyword evidence="3 6" id="KW-0653">Protein transport</keyword>
<evidence type="ECO:0000256" key="1">
    <source>
        <dbReference type="ARBA" id="ARBA00009990"/>
    </source>
</evidence>
<organism evidence="7 8">
    <name type="scientific">Candidatus Raskinella chloraquaticus</name>
    <dbReference type="NCBI Taxonomy" id="1951219"/>
    <lineage>
        <taxon>Bacteria</taxon>
        <taxon>Pseudomonadati</taxon>
        <taxon>Pseudomonadota</taxon>
        <taxon>Alphaproteobacteria</taxon>
        <taxon>Hyphomicrobiales</taxon>
        <taxon>Phreatobacteraceae</taxon>
        <taxon>Candidatus Raskinella</taxon>
    </lineage>
</organism>
<evidence type="ECO:0000256" key="4">
    <source>
        <dbReference type="ARBA" id="ARBA00023010"/>
    </source>
</evidence>
<dbReference type="NCBIfam" id="NF004392">
    <property type="entry name" value="PRK05751.1-3"/>
    <property type="match status" value="1"/>
</dbReference>
<keyword evidence="4 6" id="KW-0811">Translocation</keyword>
<dbReference type="EMBL" id="LWDL01000012">
    <property type="protein sequence ID" value="OQW52508.1"/>
    <property type="molecule type" value="Genomic_DNA"/>
</dbReference>
<evidence type="ECO:0000256" key="2">
    <source>
        <dbReference type="ARBA" id="ARBA00022448"/>
    </source>
</evidence>
<dbReference type="PANTHER" id="PTHR36918">
    <property type="match status" value="1"/>
</dbReference>
<evidence type="ECO:0000313" key="8">
    <source>
        <dbReference type="Proteomes" id="UP000192872"/>
    </source>
</evidence>
<comment type="subcellular location">
    <subcellularLocation>
        <location evidence="6">Cytoplasm</location>
    </subcellularLocation>
</comment>
<dbReference type="Pfam" id="PF02556">
    <property type="entry name" value="SecB"/>
    <property type="match status" value="1"/>
</dbReference>
<comment type="similarity">
    <text evidence="1 6">Belongs to the SecB family.</text>
</comment>
<evidence type="ECO:0000313" key="7">
    <source>
        <dbReference type="EMBL" id="OQW52508.1"/>
    </source>
</evidence>
<evidence type="ECO:0000256" key="6">
    <source>
        <dbReference type="HAMAP-Rule" id="MF_00821"/>
    </source>
</evidence>
<dbReference type="InterPro" id="IPR035958">
    <property type="entry name" value="SecB-like_sf"/>
</dbReference>
<dbReference type="STRING" id="1827387.A4S15_06595"/>
<comment type="function">
    <text evidence="6">One of the proteins required for the normal export of preproteins out of the cell cytoplasm. It is a molecular chaperone that binds to a subset of precursor proteins, maintaining them in a translocation-competent state. It also specifically binds to its receptor SecA.</text>
</comment>
<dbReference type="RefSeq" id="WP_376801661.1">
    <property type="nucleotide sequence ID" value="NZ_DBNB01000020.1"/>
</dbReference>
<dbReference type="HAMAP" id="MF_00821">
    <property type="entry name" value="SecB"/>
    <property type="match status" value="1"/>
</dbReference>
<evidence type="ECO:0000256" key="3">
    <source>
        <dbReference type="ARBA" id="ARBA00022927"/>
    </source>
</evidence>
<dbReference type="GO" id="GO:0006457">
    <property type="term" value="P:protein folding"/>
    <property type="evidence" value="ECO:0007669"/>
    <property type="project" value="UniProtKB-UniRule"/>
</dbReference>
<reference evidence="7 8" key="1">
    <citation type="journal article" date="2017" name="Water Res.">
        <title>Comammox in drinking water systems.</title>
        <authorList>
            <person name="Wang Y."/>
            <person name="Ma L."/>
            <person name="Mao Y."/>
            <person name="Jiang X."/>
            <person name="Xia Y."/>
            <person name="Yu K."/>
            <person name="Li B."/>
            <person name="Zhang T."/>
        </authorList>
    </citation>
    <scope>NUCLEOTIDE SEQUENCE [LARGE SCALE GENOMIC DNA]</scope>
    <source>
        <strain evidence="7">SG_bin8</strain>
    </source>
</reference>
<name>A0A1W9HYK9_9HYPH</name>
<accession>A0A1W9HYK9</accession>
<dbReference type="GO" id="GO:0005737">
    <property type="term" value="C:cytoplasm"/>
    <property type="evidence" value="ECO:0007669"/>
    <property type="project" value="UniProtKB-SubCell"/>
</dbReference>
<comment type="subunit">
    <text evidence="6">Homotetramer, a dimer of dimers. One homotetramer interacts with 1 SecA dimer.</text>
</comment>
<keyword evidence="5 6" id="KW-0143">Chaperone</keyword>
<dbReference type="GO" id="GO:0015031">
    <property type="term" value="P:protein transport"/>
    <property type="evidence" value="ECO:0007669"/>
    <property type="project" value="UniProtKB-UniRule"/>
</dbReference>
<sequence length="162" mass="17383">MSDQHGAGAPPAGQATLNVLAQYVKDLSFESPNSPKILATAPPQGGPQINVQVNVNARQIEAQNFEVELAIEVKAMLGQDVMFLAEVLYAGIFRIAGLVDEELRAVILIECPRLLFPFARQIIADATRNGGFPPLLIDPIDFVALYQRRMSDDGVGPAVGTA</sequence>
<dbReference type="AlphaFoldDB" id="A0A1W9HYK9"/>
<dbReference type="SUPFAM" id="SSF54611">
    <property type="entry name" value="SecB-like"/>
    <property type="match status" value="1"/>
</dbReference>
<gene>
    <name evidence="6" type="primary">secB</name>
    <name evidence="7" type="ORF">A4S15_06595</name>
</gene>
<evidence type="ECO:0000256" key="5">
    <source>
        <dbReference type="ARBA" id="ARBA00023186"/>
    </source>
</evidence>
<protein>
    <recommendedName>
        <fullName evidence="6">Protein-export protein SecB</fullName>
    </recommendedName>
</protein>
<dbReference type="GO" id="GO:0051262">
    <property type="term" value="P:protein tetramerization"/>
    <property type="evidence" value="ECO:0007669"/>
    <property type="project" value="InterPro"/>
</dbReference>
<dbReference type="Proteomes" id="UP000192872">
    <property type="component" value="Unassembled WGS sequence"/>
</dbReference>
<dbReference type="NCBIfam" id="TIGR00809">
    <property type="entry name" value="secB"/>
    <property type="match status" value="1"/>
</dbReference>
<proteinExistence type="inferred from homology"/>
<dbReference type="GO" id="GO:0051082">
    <property type="term" value="F:unfolded protein binding"/>
    <property type="evidence" value="ECO:0007669"/>
    <property type="project" value="InterPro"/>
</dbReference>
<dbReference type="InterPro" id="IPR003708">
    <property type="entry name" value="SecB"/>
</dbReference>
<dbReference type="PANTHER" id="PTHR36918:SF1">
    <property type="entry name" value="PROTEIN-EXPORT PROTEIN SECB"/>
    <property type="match status" value="1"/>
</dbReference>